<evidence type="ECO:0000313" key="1">
    <source>
        <dbReference type="EMBL" id="MFC3764817.1"/>
    </source>
</evidence>
<dbReference type="PANTHER" id="PTHR38479">
    <property type="entry name" value="LMO0824 PROTEIN"/>
    <property type="match status" value="1"/>
</dbReference>
<dbReference type="Proteomes" id="UP001595699">
    <property type="component" value="Unassembled WGS sequence"/>
</dbReference>
<proteinExistence type="predicted"/>
<dbReference type="InterPro" id="IPR009351">
    <property type="entry name" value="AlkZ-like"/>
</dbReference>
<sequence>MTHAQTLGQRALNRALLARQLLLERADLSAVEAVAHLVGMQAQAPLAPYVGLWIRLASFDPKDLAEPLTDRTLVRASLMRGTVHLATASDCLLLRPLVAPALVRGFRGGFGRFLNGVDLDAVRAYAGLPR</sequence>
<name>A0ABV7YJQ5_9ACTN</name>
<keyword evidence="2" id="KW-1185">Reference proteome</keyword>
<dbReference type="Pfam" id="PF06224">
    <property type="entry name" value="AlkZ-like"/>
    <property type="match status" value="1"/>
</dbReference>
<protein>
    <submittedName>
        <fullName evidence="1">DNA glycosylase AlkZ-like family protein</fullName>
    </submittedName>
</protein>
<organism evidence="1 2">
    <name type="scientific">Tenggerimyces flavus</name>
    <dbReference type="NCBI Taxonomy" id="1708749"/>
    <lineage>
        <taxon>Bacteria</taxon>
        <taxon>Bacillati</taxon>
        <taxon>Actinomycetota</taxon>
        <taxon>Actinomycetes</taxon>
        <taxon>Propionibacteriales</taxon>
        <taxon>Nocardioidaceae</taxon>
        <taxon>Tenggerimyces</taxon>
    </lineage>
</organism>
<dbReference type="EMBL" id="JBHRZH010000033">
    <property type="protein sequence ID" value="MFC3764817.1"/>
    <property type="molecule type" value="Genomic_DNA"/>
</dbReference>
<reference evidence="2" key="1">
    <citation type="journal article" date="2019" name="Int. J. Syst. Evol. Microbiol.">
        <title>The Global Catalogue of Microorganisms (GCM) 10K type strain sequencing project: providing services to taxonomists for standard genome sequencing and annotation.</title>
        <authorList>
            <consortium name="The Broad Institute Genomics Platform"/>
            <consortium name="The Broad Institute Genome Sequencing Center for Infectious Disease"/>
            <person name="Wu L."/>
            <person name="Ma J."/>
        </authorList>
    </citation>
    <scope>NUCLEOTIDE SEQUENCE [LARGE SCALE GENOMIC DNA]</scope>
    <source>
        <strain evidence="2">CGMCC 4.7241</strain>
    </source>
</reference>
<evidence type="ECO:0000313" key="2">
    <source>
        <dbReference type="Proteomes" id="UP001595699"/>
    </source>
</evidence>
<dbReference type="RefSeq" id="WP_307782636.1">
    <property type="nucleotide sequence ID" value="NZ_JAFBCM010000001.1"/>
</dbReference>
<accession>A0ABV7YJQ5</accession>
<comment type="caution">
    <text evidence="1">The sequence shown here is derived from an EMBL/GenBank/DDBJ whole genome shotgun (WGS) entry which is preliminary data.</text>
</comment>
<dbReference type="PANTHER" id="PTHR38479:SF2">
    <property type="entry name" value="WINGED HELIX DNA-BINDING DOMAIN-CONTAINING PROTEIN"/>
    <property type="match status" value="1"/>
</dbReference>
<gene>
    <name evidence="1" type="ORF">ACFOUW_28535</name>
</gene>